<dbReference type="OrthoDB" id="9798929at2"/>
<feature type="domain" description="Type I restriction modification DNA specificity" evidence="4">
    <location>
        <begin position="218"/>
        <end position="400"/>
    </location>
</feature>
<organism evidence="5 6">
    <name type="scientific">Luteimonas granuli</name>
    <dbReference type="NCBI Taxonomy" id="1176533"/>
    <lineage>
        <taxon>Bacteria</taxon>
        <taxon>Pseudomonadati</taxon>
        <taxon>Pseudomonadota</taxon>
        <taxon>Gammaproteobacteria</taxon>
        <taxon>Lysobacterales</taxon>
        <taxon>Lysobacteraceae</taxon>
        <taxon>Luteimonas</taxon>
    </lineage>
</organism>
<dbReference type="InterPro" id="IPR044946">
    <property type="entry name" value="Restrct_endonuc_typeI_TRD_sf"/>
</dbReference>
<protein>
    <recommendedName>
        <fullName evidence="4">Type I restriction modification DNA specificity domain-containing protein</fullName>
    </recommendedName>
</protein>
<evidence type="ECO:0000256" key="1">
    <source>
        <dbReference type="ARBA" id="ARBA00010923"/>
    </source>
</evidence>
<proteinExistence type="inferred from homology"/>
<dbReference type="PANTHER" id="PTHR30408:SF12">
    <property type="entry name" value="TYPE I RESTRICTION ENZYME MJAVIII SPECIFICITY SUBUNIT"/>
    <property type="match status" value="1"/>
</dbReference>
<keyword evidence="3" id="KW-0238">DNA-binding</keyword>
<evidence type="ECO:0000313" key="6">
    <source>
        <dbReference type="Proteomes" id="UP000316584"/>
    </source>
</evidence>
<reference evidence="5 6" key="1">
    <citation type="submission" date="2019-07" db="EMBL/GenBank/DDBJ databases">
        <title>Full genome sequence of Luteimonas sp. Gr-4.</title>
        <authorList>
            <person name="Im W.-T."/>
        </authorList>
    </citation>
    <scope>NUCLEOTIDE SEQUENCE [LARGE SCALE GENOMIC DNA]</scope>
    <source>
        <strain evidence="5 6">Gr-4</strain>
    </source>
</reference>
<name>A0A518N5K9_9GAMM</name>
<dbReference type="GO" id="GO:0009307">
    <property type="term" value="P:DNA restriction-modification system"/>
    <property type="evidence" value="ECO:0007669"/>
    <property type="project" value="UniProtKB-KW"/>
</dbReference>
<evidence type="ECO:0000256" key="2">
    <source>
        <dbReference type="ARBA" id="ARBA00022747"/>
    </source>
</evidence>
<dbReference type="Gene3D" id="1.10.287.1120">
    <property type="entry name" value="Bipartite methylase S protein"/>
    <property type="match status" value="1"/>
</dbReference>
<dbReference type="Pfam" id="PF01420">
    <property type="entry name" value="Methylase_S"/>
    <property type="match status" value="1"/>
</dbReference>
<sequence>MQHDCFPDAVGEWPKTPISALAEQNPRYPVKKGIEYPFLEMAAVGENFGGILKWDSRRLEGSGLARFKLDDTLFAKITPCPENGKIAMVSGMPGETGLGSTEFIVLSPREEADPRFLFHLLCSHDVRGRATARMEGSTGRQRIPEDVFDRRLLVPKPNVDEQSAIARVLDAVDAAVDRAREAASQASELKRAIAQKLFSTGTRGEPQRKTPVGYIPKSWEVRPVSGVVTNFEYGLSLPMHLKGHTPILRMGNIQRGDVVMDGLKYVTLPQALLDRYLLKRGDVLFNRTNSQEWVGKVGIYRTDDPAVFASYLIRLHADTELVDNYYLGQLLSSHDAQCRIKRFATPGVQQVNINAKNLGKVLIPIPVGKTGLDEQREIAALLEAADERVRSHAPVIAALEELKKSLTHDLLTGRVRVDPTLFKQEVAA</sequence>
<comment type="similarity">
    <text evidence="1">Belongs to the type-I restriction system S methylase family.</text>
</comment>
<dbReference type="RefSeq" id="WP_144892673.1">
    <property type="nucleotide sequence ID" value="NZ_CP042218.1"/>
</dbReference>
<dbReference type="KEGG" id="lug:FPZ22_10165"/>
<dbReference type="InterPro" id="IPR000055">
    <property type="entry name" value="Restrct_endonuc_typeI_TRD"/>
</dbReference>
<dbReference type="CDD" id="cd17260">
    <property type="entry name" value="RMtype1_S_EcoEI-TRD1-CR1_like"/>
    <property type="match status" value="1"/>
</dbReference>
<dbReference type="GO" id="GO:0003677">
    <property type="term" value="F:DNA binding"/>
    <property type="evidence" value="ECO:0007669"/>
    <property type="project" value="UniProtKB-KW"/>
</dbReference>
<dbReference type="EMBL" id="CP042218">
    <property type="protein sequence ID" value="QDW67205.1"/>
    <property type="molecule type" value="Genomic_DNA"/>
</dbReference>
<dbReference type="PANTHER" id="PTHR30408">
    <property type="entry name" value="TYPE-1 RESTRICTION ENZYME ECOKI SPECIFICITY PROTEIN"/>
    <property type="match status" value="1"/>
</dbReference>
<keyword evidence="2" id="KW-0680">Restriction system</keyword>
<evidence type="ECO:0000256" key="3">
    <source>
        <dbReference type="ARBA" id="ARBA00023125"/>
    </source>
</evidence>
<gene>
    <name evidence="5" type="ORF">FPZ22_10165</name>
</gene>
<dbReference type="Gene3D" id="3.90.220.20">
    <property type="entry name" value="DNA methylase specificity domains"/>
    <property type="match status" value="2"/>
</dbReference>
<dbReference type="InterPro" id="IPR052021">
    <property type="entry name" value="Type-I_RS_S_subunit"/>
</dbReference>
<keyword evidence="6" id="KW-1185">Reference proteome</keyword>
<accession>A0A518N5K9</accession>
<evidence type="ECO:0000313" key="5">
    <source>
        <dbReference type="EMBL" id="QDW67205.1"/>
    </source>
</evidence>
<dbReference type="SUPFAM" id="SSF116734">
    <property type="entry name" value="DNA methylase specificity domain"/>
    <property type="match status" value="2"/>
</dbReference>
<dbReference type="REBASE" id="356027">
    <property type="entry name" value="S.LspGr4ORF10160P"/>
</dbReference>
<dbReference type="AlphaFoldDB" id="A0A518N5K9"/>
<evidence type="ECO:0000259" key="4">
    <source>
        <dbReference type="Pfam" id="PF01420"/>
    </source>
</evidence>
<dbReference type="CDD" id="cd17524">
    <property type="entry name" value="RMtype1_S_EcoUTORF5051P-TRD2-CR2_like"/>
    <property type="match status" value="1"/>
</dbReference>
<dbReference type="Proteomes" id="UP000316584">
    <property type="component" value="Chromosome"/>
</dbReference>